<dbReference type="Proteomes" id="UP001165080">
    <property type="component" value="Unassembled WGS sequence"/>
</dbReference>
<comment type="subcellular location">
    <subcellularLocation>
        <location evidence="1">Nucleus</location>
    </subcellularLocation>
</comment>
<keyword evidence="6" id="KW-1185">Reference proteome</keyword>
<evidence type="ECO:0000256" key="3">
    <source>
        <dbReference type="ARBA" id="ARBA00023242"/>
    </source>
</evidence>
<dbReference type="GO" id="GO:0042273">
    <property type="term" value="P:ribosomal large subunit biogenesis"/>
    <property type="evidence" value="ECO:0007669"/>
    <property type="project" value="TreeGrafter"/>
</dbReference>
<dbReference type="PANTHER" id="PTHR12687:SF4">
    <property type="entry name" value="NUCLEOLAR COMPLEX PROTEIN 2 HOMOLOG"/>
    <property type="match status" value="1"/>
</dbReference>
<proteinExistence type="inferred from homology"/>
<dbReference type="InterPro" id="IPR005343">
    <property type="entry name" value="Noc2"/>
</dbReference>
<feature type="compositionally biased region" description="Basic and acidic residues" evidence="4">
    <location>
        <begin position="216"/>
        <end position="226"/>
    </location>
</feature>
<feature type="compositionally biased region" description="Low complexity" evidence="4">
    <location>
        <begin position="346"/>
        <end position="355"/>
    </location>
</feature>
<protein>
    <submittedName>
        <fullName evidence="5">Uncharacterized protein</fullName>
    </submittedName>
</protein>
<feature type="compositionally biased region" description="Basic residues" evidence="4">
    <location>
        <begin position="1"/>
        <end position="35"/>
    </location>
</feature>
<feature type="region of interest" description="Disordered" evidence="4">
    <location>
        <begin position="186"/>
        <end position="257"/>
    </location>
</feature>
<reference evidence="5 6" key="1">
    <citation type="journal article" date="2023" name="Commun. Biol.">
        <title>Reorganization of the ancestral sex-determining regions during the evolution of trioecy in Pleodorina starrii.</title>
        <authorList>
            <person name="Takahashi K."/>
            <person name="Suzuki S."/>
            <person name="Kawai-Toyooka H."/>
            <person name="Yamamoto K."/>
            <person name="Hamaji T."/>
            <person name="Ootsuki R."/>
            <person name="Yamaguchi H."/>
            <person name="Kawachi M."/>
            <person name="Higashiyama T."/>
            <person name="Nozaki H."/>
        </authorList>
    </citation>
    <scope>NUCLEOTIDE SEQUENCE [LARGE SCALE GENOMIC DNA]</scope>
    <source>
        <strain evidence="5 6">NIES-4479</strain>
    </source>
</reference>
<dbReference type="PANTHER" id="PTHR12687">
    <property type="entry name" value="NUCLEOLAR COMPLEX 2 AND RAD4-RELATED"/>
    <property type="match status" value="1"/>
</dbReference>
<dbReference type="GO" id="GO:0030691">
    <property type="term" value="C:Noc2p-Noc3p complex"/>
    <property type="evidence" value="ECO:0007669"/>
    <property type="project" value="TreeGrafter"/>
</dbReference>
<name>A0A9W6BRA7_9CHLO</name>
<dbReference type="EMBL" id="BRXU01000014">
    <property type="protein sequence ID" value="GLC56106.1"/>
    <property type="molecule type" value="Genomic_DNA"/>
</dbReference>
<keyword evidence="3" id="KW-0539">Nucleus</keyword>
<evidence type="ECO:0000256" key="2">
    <source>
        <dbReference type="ARBA" id="ARBA00005907"/>
    </source>
</evidence>
<dbReference type="GO" id="GO:0005730">
    <property type="term" value="C:nucleolus"/>
    <property type="evidence" value="ECO:0007669"/>
    <property type="project" value="TreeGrafter"/>
</dbReference>
<feature type="region of interest" description="Disordered" evidence="4">
    <location>
        <begin position="1"/>
        <end position="156"/>
    </location>
</feature>
<feature type="compositionally biased region" description="Basic and acidic residues" evidence="4">
    <location>
        <begin position="43"/>
        <end position="53"/>
    </location>
</feature>
<dbReference type="GO" id="GO:0005654">
    <property type="term" value="C:nucleoplasm"/>
    <property type="evidence" value="ECO:0007669"/>
    <property type="project" value="TreeGrafter"/>
</dbReference>
<evidence type="ECO:0000313" key="6">
    <source>
        <dbReference type="Proteomes" id="UP001165080"/>
    </source>
</evidence>
<sequence>MGVNKATKKMARKGQLKNAIHARRKHKRRQPHKGSRAPSVVKAGDEFRKEGAAGKKKKGAFEDMDAEEFLQGGFEDDFEDDDELGDDDDDDILEVGDDEDEDDDADLSDLSGDDEDGEEMPSGGSGPDEDEDDDEEEEEGGGGSDPVVQDNKRLKGEISKHRAQLEALREKDPEFYQYLKDADAELLGFGAGEDDDSEGGDEDDEDDEEDDEEEEGAAKKADNKKKEKEKKKKAEEEEGPASEDAEEQEPGTSGRVDVTSALVARWCNAARGGPEGRDPPALGSFGFLVRAYRLASHYGDPQEDLDSGRLRITSSSVYNSIMMFMLREADGIFRRLLGLPPLSDTAAASGGQQQQQGGGKGAGDLTKNSRWRKVGPLVKSFWGNSVHLVGTVTDPALLAFTLRRLRASVSLLAPFARLRDRFLRSCLGVFGGGEVAPRLQAFLAIRAMAVSLPQPALDNCLK</sequence>
<feature type="compositionally biased region" description="Acidic residues" evidence="4">
    <location>
        <begin position="62"/>
        <end position="119"/>
    </location>
</feature>
<feature type="region of interest" description="Disordered" evidence="4">
    <location>
        <begin position="344"/>
        <end position="368"/>
    </location>
</feature>
<evidence type="ECO:0000313" key="5">
    <source>
        <dbReference type="EMBL" id="GLC56106.1"/>
    </source>
</evidence>
<dbReference type="AlphaFoldDB" id="A0A9W6BRA7"/>
<accession>A0A9W6BRA7</accession>
<feature type="compositionally biased region" description="Acidic residues" evidence="4">
    <location>
        <begin position="236"/>
        <end position="249"/>
    </location>
</feature>
<comment type="similarity">
    <text evidence="2">Belongs to the NOC2 family.</text>
</comment>
<comment type="caution">
    <text evidence="5">The sequence shown here is derived from an EMBL/GenBank/DDBJ whole genome shotgun (WGS) entry which is preliminary data.</text>
</comment>
<feature type="compositionally biased region" description="Acidic residues" evidence="4">
    <location>
        <begin position="127"/>
        <end position="140"/>
    </location>
</feature>
<evidence type="ECO:0000256" key="1">
    <source>
        <dbReference type="ARBA" id="ARBA00004123"/>
    </source>
</evidence>
<evidence type="ECO:0000256" key="4">
    <source>
        <dbReference type="SAM" id="MobiDB-lite"/>
    </source>
</evidence>
<organism evidence="5 6">
    <name type="scientific">Pleodorina starrii</name>
    <dbReference type="NCBI Taxonomy" id="330485"/>
    <lineage>
        <taxon>Eukaryota</taxon>
        <taxon>Viridiplantae</taxon>
        <taxon>Chlorophyta</taxon>
        <taxon>core chlorophytes</taxon>
        <taxon>Chlorophyceae</taxon>
        <taxon>CS clade</taxon>
        <taxon>Chlamydomonadales</taxon>
        <taxon>Volvocaceae</taxon>
        <taxon>Pleodorina</taxon>
    </lineage>
</organism>
<feature type="compositionally biased region" description="Acidic residues" evidence="4">
    <location>
        <begin position="192"/>
        <end position="215"/>
    </location>
</feature>
<gene>
    <name evidence="5" type="primary">PLEST003036</name>
    <name evidence="5" type="ORF">PLESTB_001065000</name>
</gene>
<dbReference type="GO" id="GO:0030690">
    <property type="term" value="C:Noc1p-Noc2p complex"/>
    <property type="evidence" value="ECO:0007669"/>
    <property type="project" value="TreeGrafter"/>
</dbReference>